<feature type="region of interest" description="Disordered" evidence="1">
    <location>
        <begin position="1"/>
        <end position="87"/>
    </location>
</feature>
<dbReference type="AlphaFoldDB" id="A0A9P5L348"/>
<keyword evidence="3" id="KW-1185">Reference proteome</keyword>
<dbReference type="PANTHER" id="PTHR38887:SF1">
    <property type="entry name" value="RAS MODIFICATION PROTEIN ERF4"/>
    <property type="match status" value="1"/>
</dbReference>
<dbReference type="InterPro" id="IPR053221">
    <property type="entry name" value="Burnettramic_acid_biosynth"/>
</dbReference>
<protein>
    <submittedName>
        <fullName evidence="2">Uncharacterized protein</fullName>
    </submittedName>
</protein>
<organism evidence="2 3">
    <name type="scientific">Cylindrodendrum hubeiense</name>
    <dbReference type="NCBI Taxonomy" id="595255"/>
    <lineage>
        <taxon>Eukaryota</taxon>
        <taxon>Fungi</taxon>
        <taxon>Dikarya</taxon>
        <taxon>Ascomycota</taxon>
        <taxon>Pezizomycotina</taxon>
        <taxon>Sordariomycetes</taxon>
        <taxon>Hypocreomycetidae</taxon>
        <taxon>Hypocreales</taxon>
        <taxon>Nectriaceae</taxon>
        <taxon>Cylindrodendrum</taxon>
    </lineage>
</organism>
<reference evidence="2" key="1">
    <citation type="submission" date="2020-03" db="EMBL/GenBank/DDBJ databases">
        <title>Draft Genome Sequence of Cylindrodendrum hubeiense.</title>
        <authorList>
            <person name="Buettner E."/>
            <person name="Kellner H."/>
        </authorList>
    </citation>
    <scope>NUCLEOTIDE SEQUENCE</scope>
    <source>
        <strain evidence="2">IHI 201604</strain>
    </source>
</reference>
<proteinExistence type="predicted"/>
<evidence type="ECO:0000313" key="3">
    <source>
        <dbReference type="Proteomes" id="UP000722485"/>
    </source>
</evidence>
<gene>
    <name evidence="2" type="ORF">G7Z17_g12396</name>
</gene>
<dbReference type="PANTHER" id="PTHR38887">
    <property type="entry name" value="CHROMOSOME 21, WHOLE GENOME SHOTGUN SEQUENCE"/>
    <property type="match status" value="1"/>
</dbReference>
<accession>A0A9P5L348</accession>
<feature type="compositionally biased region" description="Basic and acidic residues" evidence="1">
    <location>
        <begin position="1"/>
        <end position="11"/>
    </location>
</feature>
<dbReference type="EMBL" id="JAANBB010000555">
    <property type="protein sequence ID" value="KAF7539598.1"/>
    <property type="molecule type" value="Genomic_DNA"/>
</dbReference>
<name>A0A9P5L348_9HYPO</name>
<comment type="caution">
    <text evidence="2">The sequence shown here is derived from an EMBL/GenBank/DDBJ whole genome shotgun (WGS) entry which is preliminary data.</text>
</comment>
<sequence length="313" mass="32793">MASEKERDAKAGQDLVNEDAPPIYEATDPAPSTLTQPAPPPVDNKSGHTDSTRPTAESPFSFPLDTPLPPYSAASGSSSQRPIAIPQITPEPASPLLTAYAPLLLTYGIPAETWHSFLETVSAFLAAKVSDRALRHVANMGKQVGEGPKSLAKGIISHAKDVGKGIGSNAKRGNILGAAMGVVGGAISIPVSAALGTVRTAALLPMSAVSAATKSPESARERTTAYLAVVNKDWFHGRGLHATLLDSQEISQLVGASVIDQVELRNDKEESVELKLGALGDHIAKLEVRTPATLAVGPRTLWLVLTQVKQEDL</sequence>
<dbReference type="OrthoDB" id="37659at2759"/>
<evidence type="ECO:0000313" key="2">
    <source>
        <dbReference type="EMBL" id="KAF7539598.1"/>
    </source>
</evidence>
<dbReference type="Proteomes" id="UP000722485">
    <property type="component" value="Unassembled WGS sequence"/>
</dbReference>
<evidence type="ECO:0000256" key="1">
    <source>
        <dbReference type="SAM" id="MobiDB-lite"/>
    </source>
</evidence>